<organism evidence="2 3">
    <name type="scientific">Clathrospora elynae</name>
    <dbReference type="NCBI Taxonomy" id="706981"/>
    <lineage>
        <taxon>Eukaryota</taxon>
        <taxon>Fungi</taxon>
        <taxon>Dikarya</taxon>
        <taxon>Ascomycota</taxon>
        <taxon>Pezizomycotina</taxon>
        <taxon>Dothideomycetes</taxon>
        <taxon>Pleosporomycetidae</taxon>
        <taxon>Pleosporales</taxon>
        <taxon>Diademaceae</taxon>
        <taxon>Clathrospora</taxon>
    </lineage>
</organism>
<name>A0A6A5S5R3_9PLEO</name>
<proteinExistence type="predicted"/>
<keyword evidence="3" id="KW-1185">Reference proteome</keyword>
<feature type="compositionally biased region" description="Basic residues" evidence="1">
    <location>
        <begin position="43"/>
        <end position="55"/>
    </location>
</feature>
<dbReference type="EMBL" id="ML976316">
    <property type="protein sequence ID" value="KAF1935089.1"/>
    <property type="molecule type" value="Genomic_DNA"/>
</dbReference>
<evidence type="ECO:0000313" key="3">
    <source>
        <dbReference type="Proteomes" id="UP000800038"/>
    </source>
</evidence>
<protein>
    <submittedName>
        <fullName evidence="2">Uncharacterized protein</fullName>
    </submittedName>
</protein>
<dbReference type="Proteomes" id="UP000800038">
    <property type="component" value="Unassembled WGS sequence"/>
</dbReference>
<feature type="compositionally biased region" description="Polar residues" evidence="1">
    <location>
        <begin position="8"/>
        <end position="17"/>
    </location>
</feature>
<evidence type="ECO:0000256" key="1">
    <source>
        <dbReference type="SAM" id="MobiDB-lite"/>
    </source>
</evidence>
<sequence length="180" mass="20525">MNIKLPTQGRTPTIENRSSSSSSSNTDDDHNDDRGNQTAWLTRKWKRFPPTKQHIRLSNTTSKQRLKHNVRSAKQRRLSSSGGRPFSNRPLALKPLSAPPYSGYDAKICYSDDSSDDSSGNRVRHLESIKRPMSTVRPYRPRKHKRKRSQGTADKDNEYEVEKILNARVHCKNYSTGSNG</sequence>
<feature type="compositionally biased region" description="Basic residues" evidence="1">
    <location>
        <begin position="139"/>
        <end position="149"/>
    </location>
</feature>
<evidence type="ECO:0000313" key="2">
    <source>
        <dbReference type="EMBL" id="KAF1935089.1"/>
    </source>
</evidence>
<accession>A0A6A5S5R3</accession>
<dbReference type="OrthoDB" id="3694450at2759"/>
<feature type="region of interest" description="Disordered" evidence="1">
    <location>
        <begin position="112"/>
        <end position="160"/>
    </location>
</feature>
<feature type="region of interest" description="Disordered" evidence="1">
    <location>
        <begin position="1"/>
        <end position="98"/>
    </location>
</feature>
<reference evidence="2" key="1">
    <citation type="journal article" date="2020" name="Stud. Mycol.">
        <title>101 Dothideomycetes genomes: a test case for predicting lifestyles and emergence of pathogens.</title>
        <authorList>
            <person name="Haridas S."/>
            <person name="Albert R."/>
            <person name="Binder M."/>
            <person name="Bloem J."/>
            <person name="Labutti K."/>
            <person name="Salamov A."/>
            <person name="Andreopoulos B."/>
            <person name="Baker S."/>
            <person name="Barry K."/>
            <person name="Bills G."/>
            <person name="Bluhm B."/>
            <person name="Cannon C."/>
            <person name="Castanera R."/>
            <person name="Culley D."/>
            <person name="Daum C."/>
            <person name="Ezra D."/>
            <person name="Gonzalez J."/>
            <person name="Henrissat B."/>
            <person name="Kuo A."/>
            <person name="Liang C."/>
            <person name="Lipzen A."/>
            <person name="Lutzoni F."/>
            <person name="Magnuson J."/>
            <person name="Mondo S."/>
            <person name="Nolan M."/>
            <person name="Ohm R."/>
            <person name="Pangilinan J."/>
            <person name="Park H.-J."/>
            <person name="Ramirez L."/>
            <person name="Alfaro M."/>
            <person name="Sun H."/>
            <person name="Tritt A."/>
            <person name="Yoshinaga Y."/>
            <person name="Zwiers L.-H."/>
            <person name="Turgeon B."/>
            <person name="Goodwin S."/>
            <person name="Spatafora J."/>
            <person name="Crous P."/>
            <person name="Grigoriev I."/>
        </authorList>
    </citation>
    <scope>NUCLEOTIDE SEQUENCE</scope>
    <source>
        <strain evidence="2">CBS 161.51</strain>
    </source>
</reference>
<feature type="compositionally biased region" description="Basic residues" evidence="1">
    <location>
        <begin position="64"/>
        <end position="77"/>
    </location>
</feature>
<gene>
    <name evidence="2" type="ORF">EJ02DRAFT_460679</name>
</gene>
<dbReference type="AlphaFoldDB" id="A0A6A5S5R3"/>